<keyword evidence="3" id="KW-1185">Reference proteome</keyword>
<evidence type="ECO:0000313" key="2">
    <source>
        <dbReference type="EMBL" id="KIY99523.1"/>
    </source>
</evidence>
<sequence>MMAFLHLAALADAIKRATTIKTATGAITSDTTPTAAEPLAPGPGDPERGPADTGRGSPDDPSSHTAATADAPTAPKAGWFVRAVGGFKAKWRAATVVVAAAVTKTAHASKEPVPSPRAASISSTSNRSIAAKAVSAAPGDDASGPKVPKKTNWFASTLAAVNAECGAARDSVTASWRATAAKAPAVLTPKSKASPKKGRRGKAGATTACVPAAAALTASAAGPDAASSPVPAAGTDAAVHVSIVASLAPEPAPTAPKPCSEAGAAAAPSPPDQAAASVAGVVGGEAAVAC</sequence>
<evidence type="ECO:0000256" key="1">
    <source>
        <dbReference type="SAM" id="MobiDB-lite"/>
    </source>
</evidence>
<dbReference type="Proteomes" id="UP000054498">
    <property type="component" value="Unassembled WGS sequence"/>
</dbReference>
<organism evidence="2 3">
    <name type="scientific">Monoraphidium neglectum</name>
    <dbReference type="NCBI Taxonomy" id="145388"/>
    <lineage>
        <taxon>Eukaryota</taxon>
        <taxon>Viridiplantae</taxon>
        <taxon>Chlorophyta</taxon>
        <taxon>core chlorophytes</taxon>
        <taxon>Chlorophyceae</taxon>
        <taxon>CS clade</taxon>
        <taxon>Sphaeropleales</taxon>
        <taxon>Selenastraceae</taxon>
        <taxon>Monoraphidium</taxon>
    </lineage>
</organism>
<accession>A0A0D2KVX3</accession>
<feature type="region of interest" description="Disordered" evidence="1">
    <location>
        <begin position="185"/>
        <end position="204"/>
    </location>
</feature>
<dbReference type="GeneID" id="25741314"/>
<name>A0A0D2KVX3_9CHLO</name>
<reference evidence="2 3" key="1">
    <citation type="journal article" date="2013" name="BMC Genomics">
        <title>Reconstruction of the lipid metabolism for the microalga Monoraphidium neglectum from its genome sequence reveals characteristics suitable for biofuel production.</title>
        <authorList>
            <person name="Bogen C."/>
            <person name="Al-Dilaimi A."/>
            <person name="Albersmeier A."/>
            <person name="Wichmann J."/>
            <person name="Grundmann M."/>
            <person name="Rupp O."/>
            <person name="Lauersen K.J."/>
            <person name="Blifernez-Klassen O."/>
            <person name="Kalinowski J."/>
            <person name="Goesmann A."/>
            <person name="Mussgnug J.H."/>
            <person name="Kruse O."/>
        </authorList>
    </citation>
    <scope>NUCLEOTIDE SEQUENCE [LARGE SCALE GENOMIC DNA]</scope>
    <source>
        <strain evidence="2 3">SAG 48.87</strain>
    </source>
</reference>
<feature type="compositionally biased region" description="Low complexity" evidence="1">
    <location>
        <begin position="257"/>
        <end position="275"/>
    </location>
</feature>
<proteinExistence type="predicted"/>
<dbReference type="EMBL" id="KK101823">
    <property type="protein sequence ID" value="KIY99523.1"/>
    <property type="molecule type" value="Genomic_DNA"/>
</dbReference>
<gene>
    <name evidence="2" type="ORF">MNEG_8438</name>
</gene>
<dbReference type="RefSeq" id="XP_013898543.1">
    <property type="nucleotide sequence ID" value="XM_014043089.1"/>
</dbReference>
<feature type="region of interest" description="Disordered" evidence="1">
    <location>
        <begin position="250"/>
        <end position="275"/>
    </location>
</feature>
<evidence type="ECO:0000313" key="3">
    <source>
        <dbReference type="Proteomes" id="UP000054498"/>
    </source>
</evidence>
<dbReference type="AlphaFoldDB" id="A0A0D2KVX3"/>
<feature type="region of interest" description="Disordered" evidence="1">
    <location>
        <begin position="25"/>
        <end position="71"/>
    </location>
</feature>
<feature type="compositionally biased region" description="Basic residues" evidence="1">
    <location>
        <begin position="193"/>
        <end position="202"/>
    </location>
</feature>
<feature type="region of interest" description="Disordered" evidence="1">
    <location>
        <begin position="104"/>
        <end position="124"/>
    </location>
</feature>
<dbReference type="KEGG" id="mng:MNEG_8438"/>
<protein>
    <submittedName>
        <fullName evidence="2">Uncharacterized protein</fullName>
    </submittedName>
</protein>